<dbReference type="AlphaFoldDB" id="L5LIY2"/>
<accession>L5LIY2</accession>
<organism evidence="1 2">
    <name type="scientific">Myotis davidii</name>
    <name type="common">David's myotis</name>
    <dbReference type="NCBI Taxonomy" id="225400"/>
    <lineage>
        <taxon>Eukaryota</taxon>
        <taxon>Metazoa</taxon>
        <taxon>Chordata</taxon>
        <taxon>Craniata</taxon>
        <taxon>Vertebrata</taxon>
        <taxon>Euteleostomi</taxon>
        <taxon>Mammalia</taxon>
        <taxon>Eutheria</taxon>
        <taxon>Laurasiatheria</taxon>
        <taxon>Chiroptera</taxon>
        <taxon>Yangochiroptera</taxon>
        <taxon>Vespertilionidae</taxon>
        <taxon>Myotis</taxon>
    </lineage>
</organism>
<protein>
    <submittedName>
        <fullName evidence="1">N-acetylneuraminate lyase</fullName>
    </submittedName>
</protein>
<dbReference type="Proteomes" id="UP000010556">
    <property type="component" value="Unassembled WGS sequence"/>
</dbReference>
<keyword evidence="2" id="KW-1185">Reference proteome</keyword>
<evidence type="ECO:0000313" key="2">
    <source>
        <dbReference type="Proteomes" id="UP000010556"/>
    </source>
</evidence>
<sequence>MASQKKNLQGLVAATITPMTEHGEINLSVIGQYVDYLVEKQGVKNIFGFGATTVETAEKSTLNPGCIGYPAWISERPNWLRFASTMLITWLLRKVLSKGYGGEKVPEITADCAKLCLYHLSKTSVHRCVASKAHETTAKATNKEERK</sequence>
<name>L5LIY2_MYODS</name>
<dbReference type="Gene3D" id="3.20.20.70">
    <property type="entry name" value="Aldolase class I"/>
    <property type="match status" value="1"/>
</dbReference>
<proteinExistence type="predicted"/>
<reference evidence="2" key="1">
    <citation type="journal article" date="2013" name="Science">
        <title>Comparative analysis of bat genomes provides insight into the evolution of flight and immunity.</title>
        <authorList>
            <person name="Zhang G."/>
            <person name="Cowled C."/>
            <person name="Shi Z."/>
            <person name="Huang Z."/>
            <person name="Bishop-Lilly K.A."/>
            <person name="Fang X."/>
            <person name="Wynne J.W."/>
            <person name="Xiong Z."/>
            <person name="Baker M.L."/>
            <person name="Zhao W."/>
            <person name="Tachedjian M."/>
            <person name="Zhu Y."/>
            <person name="Zhou P."/>
            <person name="Jiang X."/>
            <person name="Ng J."/>
            <person name="Yang L."/>
            <person name="Wu L."/>
            <person name="Xiao J."/>
            <person name="Feng Y."/>
            <person name="Chen Y."/>
            <person name="Sun X."/>
            <person name="Zhang Y."/>
            <person name="Marsh G.A."/>
            <person name="Crameri G."/>
            <person name="Broder C.C."/>
            <person name="Frey K.G."/>
            <person name="Wang L.F."/>
            <person name="Wang J."/>
        </authorList>
    </citation>
    <scope>NUCLEOTIDE SEQUENCE [LARGE SCALE GENOMIC DNA]</scope>
</reference>
<dbReference type="EMBL" id="KB111472">
    <property type="protein sequence ID" value="ELK25861.1"/>
    <property type="molecule type" value="Genomic_DNA"/>
</dbReference>
<dbReference type="SUPFAM" id="SSF51569">
    <property type="entry name" value="Aldolase"/>
    <property type="match status" value="1"/>
</dbReference>
<gene>
    <name evidence="1" type="ORF">MDA_GLEAN10003703</name>
</gene>
<dbReference type="GO" id="GO:0016829">
    <property type="term" value="F:lyase activity"/>
    <property type="evidence" value="ECO:0007669"/>
    <property type="project" value="UniProtKB-KW"/>
</dbReference>
<dbReference type="InterPro" id="IPR013785">
    <property type="entry name" value="Aldolase_TIM"/>
</dbReference>
<evidence type="ECO:0000313" key="1">
    <source>
        <dbReference type="EMBL" id="ELK25861.1"/>
    </source>
</evidence>
<keyword evidence="1" id="KW-0456">Lyase</keyword>